<keyword evidence="10" id="KW-1185">Reference proteome</keyword>
<feature type="transmembrane region" description="Helical" evidence="8">
    <location>
        <begin position="110"/>
        <end position="129"/>
    </location>
</feature>
<evidence type="ECO:0000313" key="9">
    <source>
        <dbReference type="EMBL" id="GAA5528696.1"/>
    </source>
</evidence>
<sequence length="351" mass="37295">MKTFPWITIRPKVGKFSLRIDRRLPKVALVIALLVMAIMVVNMGVGQYEISPLDVVKTLLGMETGDPQHVLIVRTLRLPRMLLSALVGLALGTSGALLQGLTRNPLADPSIMGINTGAGLVAVVLTILVRDFPARWIPVAAFAGALIAAGLMYLLAWRKGGDSPMRLVLIGVGLSAVGSAVTTLVITIGNIYDVQRAMIWLTGSVYGRSWVDFWAFAPWVAIAVPLAWFQARQLNSLHLGEDVALGLGLNVGRQRAWILFVAVALAGASVAVAGVISFVGLIAPHVARRLVGTDHTGLVPTAGMLGALLLVASDWIGRTIAAPNEIPCGLVTAVIGVPFFLAMLYQHARTK</sequence>
<keyword evidence="7 8" id="KW-0472">Membrane</keyword>
<feature type="transmembrane region" description="Helical" evidence="8">
    <location>
        <begin position="295"/>
        <end position="316"/>
    </location>
</feature>
<accession>A0ABP9X1J9</accession>
<evidence type="ECO:0000313" key="10">
    <source>
        <dbReference type="Proteomes" id="UP001428290"/>
    </source>
</evidence>
<evidence type="ECO:0000256" key="5">
    <source>
        <dbReference type="ARBA" id="ARBA00022692"/>
    </source>
</evidence>
<keyword evidence="4" id="KW-1003">Cell membrane</keyword>
<evidence type="ECO:0000256" key="4">
    <source>
        <dbReference type="ARBA" id="ARBA00022475"/>
    </source>
</evidence>
<keyword evidence="5 8" id="KW-0812">Transmembrane</keyword>
<dbReference type="InterPro" id="IPR000522">
    <property type="entry name" value="ABC_transptr_permease_BtuC"/>
</dbReference>
<evidence type="ECO:0000256" key="8">
    <source>
        <dbReference type="SAM" id="Phobius"/>
    </source>
</evidence>
<evidence type="ECO:0000256" key="1">
    <source>
        <dbReference type="ARBA" id="ARBA00004651"/>
    </source>
</evidence>
<dbReference type="Proteomes" id="UP001428290">
    <property type="component" value="Unassembled WGS sequence"/>
</dbReference>
<keyword evidence="3" id="KW-0813">Transport</keyword>
<comment type="caution">
    <text evidence="9">The sequence shown here is derived from an EMBL/GenBank/DDBJ whole genome shotgun (WGS) entry which is preliminary data.</text>
</comment>
<dbReference type="PANTHER" id="PTHR30472">
    <property type="entry name" value="FERRIC ENTEROBACTIN TRANSPORT SYSTEM PERMEASE PROTEIN"/>
    <property type="match status" value="1"/>
</dbReference>
<dbReference type="PANTHER" id="PTHR30472:SF24">
    <property type="entry name" value="FERRIC ENTEROBACTIN TRANSPORT SYSTEM PERMEASE PROTEIN FEPG"/>
    <property type="match status" value="1"/>
</dbReference>
<name>A0ABP9X1J9_9CHLR</name>
<proteinExistence type="inferred from homology"/>
<evidence type="ECO:0000256" key="6">
    <source>
        <dbReference type="ARBA" id="ARBA00022989"/>
    </source>
</evidence>
<keyword evidence="6 8" id="KW-1133">Transmembrane helix</keyword>
<reference evidence="9 10" key="1">
    <citation type="submission" date="2024-02" db="EMBL/GenBank/DDBJ databases">
        <title>Herpetosiphon gulosus NBRC 112829.</title>
        <authorList>
            <person name="Ichikawa N."/>
            <person name="Katano-Makiyama Y."/>
            <person name="Hidaka K."/>
        </authorList>
    </citation>
    <scope>NUCLEOTIDE SEQUENCE [LARGE SCALE GENOMIC DNA]</scope>
    <source>
        <strain evidence="9 10">NBRC 112829</strain>
    </source>
</reference>
<dbReference type="RefSeq" id="WP_345722315.1">
    <property type="nucleotide sequence ID" value="NZ_BAABRU010000008.1"/>
</dbReference>
<feature type="transmembrane region" description="Helical" evidence="8">
    <location>
        <begin position="27"/>
        <end position="45"/>
    </location>
</feature>
<dbReference type="Gene3D" id="1.10.3470.10">
    <property type="entry name" value="ABC transporter involved in vitamin B12 uptake, BtuC"/>
    <property type="match status" value="1"/>
</dbReference>
<feature type="transmembrane region" description="Helical" evidence="8">
    <location>
        <begin position="167"/>
        <end position="191"/>
    </location>
</feature>
<feature type="transmembrane region" description="Helical" evidence="8">
    <location>
        <begin position="257"/>
        <end position="283"/>
    </location>
</feature>
<organism evidence="9 10">
    <name type="scientific">Herpetosiphon gulosus</name>
    <dbReference type="NCBI Taxonomy" id="1973496"/>
    <lineage>
        <taxon>Bacteria</taxon>
        <taxon>Bacillati</taxon>
        <taxon>Chloroflexota</taxon>
        <taxon>Chloroflexia</taxon>
        <taxon>Herpetosiphonales</taxon>
        <taxon>Herpetosiphonaceae</taxon>
        <taxon>Herpetosiphon</taxon>
    </lineage>
</organism>
<evidence type="ECO:0000256" key="3">
    <source>
        <dbReference type="ARBA" id="ARBA00022448"/>
    </source>
</evidence>
<comment type="similarity">
    <text evidence="2">Belongs to the binding-protein-dependent transport system permease family. FecCD subfamily.</text>
</comment>
<gene>
    <name evidence="9" type="primary">yfhA_1</name>
    <name evidence="9" type="ORF">Hgul01_02498</name>
</gene>
<evidence type="ECO:0000256" key="7">
    <source>
        <dbReference type="ARBA" id="ARBA00023136"/>
    </source>
</evidence>
<feature type="transmembrane region" description="Helical" evidence="8">
    <location>
        <begin position="211"/>
        <end position="229"/>
    </location>
</feature>
<dbReference type="SUPFAM" id="SSF81345">
    <property type="entry name" value="ABC transporter involved in vitamin B12 uptake, BtuC"/>
    <property type="match status" value="1"/>
</dbReference>
<dbReference type="Pfam" id="PF01032">
    <property type="entry name" value="FecCD"/>
    <property type="match status" value="1"/>
</dbReference>
<comment type="subcellular location">
    <subcellularLocation>
        <location evidence="1">Cell membrane</location>
        <topology evidence="1">Multi-pass membrane protein</topology>
    </subcellularLocation>
</comment>
<feature type="transmembrane region" description="Helical" evidence="8">
    <location>
        <begin position="135"/>
        <end position="155"/>
    </location>
</feature>
<dbReference type="InterPro" id="IPR037294">
    <property type="entry name" value="ABC_BtuC-like"/>
</dbReference>
<protein>
    <submittedName>
        <fullName evidence="9">Siderophore transport system permease protein YfhA</fullName>
    </submittedName>
</protein>
<evidence type="ECO:0000256" key="2">
    <source>
        <dbReference type="ARBA" id="ARBA00007935"/>
    </source>
</evidence>
<feature type="transmembrane region" description="Helical" evidence="8">
    <location>
        <begin position="328"/>
        <end position="348"/>
    </location>
</feature>
<dbReference type="EMBL" id="BAABRU010000008">
    <property type="protein sequence ID" value="GAA5528696.1"/>
    <property type="molecule type" value="Genomic_DNA"/>
</dbReference>
<dbReference type="CDD" id="cd06550">
    <property type="entry name" value="TM_ABC_iron-siderophores_like"/>
    <property type="match status" value="1"/>
</dbReference>
<feature type="transmembrane region" description="Helical" evidence="8">
    <location>
        <begin position="81"/>
        <end position="98"/>
    </location>
</feature>